<sequence>MLFSFDAMTFMKADQFNYGLKKGEYERYFRPLADRRTYYVAGKEEAEADEAAAARTAGLAILVVIVAPLLAVAGLALKGH</sequence>
<evidence type="ECO:0000313" key="3">
    <source>
        <dbReference type="Proteomes" id="UP000075714"/>
    </source>
</evidence>
<feature type="transmembrane region" description="Helical" evidence="1">
    <location>
        <begin position="57"/>
        <end position="77"/>
    </location>
</feature>
<dbReference type="OrthoDB" id="206869at2759"/>
<keyword evidence="3" id="KW-1185">Reference proteome</keyword>
<reference evidence="3" key="1">
    <citation type="journal article" date="2016" name="Nat. Commun.">
        <title>The Gonium pectorale genome demonstrates co-option of cell cycle regulation during the evolution of multicellularity.</title>
        <authorList>
            <person name="Hanschen E.R."/>
            <person name="Marriage T.N."/>
            <person name="Ferris P.J."/>
            <person name="Hamaji T."/>
            <person name="Toyoda A."/>
            <person name="Fujiyama A."/>
            <person name="Neme R."/>
            <person name="Noguchi H."/>
            <person name="Minakuchi Y."/>
            <person name="Suzuki M."/>
            <person name="Kawai-Toyooka H."/>
            <person name="Smith D.R."/>
            <person name="Sparks H."/>
            <person name="Anderson J."/>
            <person name="Bakaric R."/>
            <person name="Luria V."/>
            <person name="Karger A."/>
            <person name="Kirschner M.W."/>
            <person name="Durand P.M."/>
            <person name="Michod R.E."/>
            <person name="Nozaki H."/>
            <person name="Olson B.J."/>
        </authorList>
    </citation>
    <scope>NUCLEOTIDE SEQUENCE [LARGE SCALE GENOMIC DNA]</scope>
    <source>
        <strain evidence="3">NIES-2863</strain>
    </source>
</reference>
<evidence type="ECO:0000256" key="1">
    <source>
        <dbReference type="SAM" id="Phobius"/>
    </source>
</evidence>
<organism evidence="2 3">
    <name type="scientific">Gonium pectorale</name>
    <name type="common">Green alga</name>
    <dbReference type="NCBI Taxonomy" id="33097"/>
    <lineage>
        <taxon>Eukaryota</taxon>
        <taxon>Viridiplantae</taxon>
        <taxon>Chlorophyta</taxon>
        <taxon>core chlorophytes</taxon>
        <taxon>Chlorophyceae</taxon>
        <taxon>CS clade</taxon>
        <taxon>Chlamydomonadales</taxon>
        <taxon>Volvocaceae</taxon>
        <taxon>Gonium</taxon>
    </lineage>
</organism>
<keyword evidence="1" id="KW-0472">Membrane</keyword>
<dbReference type="AlphaFoldDB" id="A0A150G8L5"/>
<name>A0A150G8L5_GONPE</name>
<evidence type="ECO:0000313" key="2">
    <source>
        <dbReference type="EMBL" id="KXZ46187.1"/>
    </source>
</evidence>
<accession>A0A150G8L5</accession>
<dbReference type="EMBL" id="LSYV01000047">
    <property type="protein sequence ID" value="KXZ46187.1"/>
    <property type="molecule type" value="Genomic_DNA"/>
</dbReference>
<comment type="caution">
    <text evidence="2">The sequence shown here is derived from an EMBL/GenBank/DDBJ whole genome shotgun (WGS) entry which is preliminary data.</text>
</comment>
<gene>
    <name evidence="2" type="ORF">GPECTOR_46g256</name>
</gene>
<protein>
    <submittedName>
        <fullName evidence="2">Uncharacterized protein</fullName>
    </submittedName>
</protein>
<dbReference type="Proteomes" id="UP000075714">
    <property type="component" value="Unassembled WGS sequence"/>
</dbReference>
<dbReference type="PANTHER" id="PTHR35482">
    <property type="entry name" value="CYTOCHROME C OXIDASE SUBUNIT"/>
    <property type="match status" value="1"/>
</dbReference>
<proteinExistence type="predicted"/>
<keyword evidence="1" id="KW-1133">Transmembrane helix</keyword>
<dbReference type="PANTHER" id="PTHR35482:SF1">
    <property type="entry name" value="CYTOCHROME C OXIDASE SUBUNIT"/>
    <property type="match status" value="1"/>
</dbReference>
<keyword evidence="1" id="KW-0812">Transmembrane</keyword>